<name>A0A0K2TWK4_LEPSM</name>
<dbReference type="AlphaFoldDB" id="A0A0K2TWK4"/>
<evidence type="ECO:0000313" key="1">
    <source>
        <dbReference type="EMBL" id="CDW30349.1"/>
    </source>
</evidence>
<sequence>MKRRRPLFYCNFRLLQLY</sequence>
<protein>
    <submittedName>
        <fullName evidence="1">Uncharacterized protein</fullName>
    </submittedName>
</protein>
<organism evidence="1">
    <name type="scientific">Lepeophtheirus salmonis</name>
    <name type="common">Salmon louse</name>
    <name type="synonym">Caligus salmonis</name>
    <dbReference type="NCBI Taxonomy" id="72036"/>
    <lineage>
        <taxon>Eukaryota</taxon>
        <taxon>Metazoa</taxon>
        <taxon>Ecdysozoa</taxon>
        <taxon>Arthropoda</taxon>
        <taxon>Crustacea</taxon>
        <taxon>Multicrustacea</taxon>
        <taxon>Hexanauplia</taxon>
        <taxon>Copepoda</taxon>
        <taxon>Siphonostomatoida</taxon>
        <taxon>Caligidae</taxon>
        <taxon>Lepeophtheirus</taxon>
    </lineage>
</organism>
<accession>A0A0K2TWK4</accession>
<reference evidence="1" key="1">
    <citation type="submission" date="2014-05" db="EMBL/GenBank/DDBJ databases">
        <authorList>
            <person name="Chronopoulou M."/>
        </authorList>
    </citation>
    <scope>NUCLEOTIDE SEQUENCE</scope>
    <source>
        <tissue evidence="1">Whole organism</tissue>
    </source>
</reference>
<dbReference type="EMBL" id="HACA01012988">
    <property type="protein sequence ID" value="CDW30349.1"/>
    <property type="molecule type" value="Transcribed_RNA"/>
</dbReference>
<proteinExistence type="predicted"/>